<dbReference type="SUPFAM" id="SSF55729">
    <property type="entry name" value="Acyl-CoA N-acyltransferases (Nat)"/>
    <property type="match status" value="1"/>
</dbReference>
<dbReference type="InterPro" id="IPR000182">
    <property type="entry name" value="GNAT_dom"/>
</dbReference>
<evidence type="ECO:0000259" key="1">
    <source>
        <dbReference type="PROSITE" id="PS51186"/>
    </source>
</evidence>
<comment type="caution">
    <text evidence="2">The sequence shown here is derived from an EMBL/GenBank/DDBJ whole genome shotgun (WGS) entry which is preliminary data.</text>
</comment>
<dbReference type="PROSITE" id="PS51186">
    <property type="entry name" value="GNAT"/>
    <property type="match status" value="1"/>
</dbReference>
<dbReference type="GO" id="GO:0016747">
    <property type="term" value="F:acyltransferase activity, transferring groups other than amino-acyl groups"/>
    <property type="evidence" value="ECO:0007669"/>
    <property type="project" value="InterPro"/>
</dbReference>
<name>A0A542ZJW9_9MICO</name>
<proteinExistence type="predicted"/>
<evidence type="ECO:0000313" key="2">
    <source>
        <dbReference type="EMBL" id="TQL60633.1"/>
    </source>
</evidence>
<organism evidence="2 3">
    <name type="scientific">Oryzihumus leptocrescens</name>
    <dbReference type="NCBI Taxonomy" id="297536"/>
    <lineage>
        <taxon>Bacteria</taxon>
        <taxon>Bacillati</taxon>
        <taxon>Actinomycetota</taxon>
        <taxon>Actinomycetes</taxon>
        <taxon>Micrococcales</taxon>
        <taxon>Intrasporangiaceae</taxon>
        <taxon>Oryzihumus</taxon>
    </lineage>
</organism>
<keyword evidence="2" id="KW-0808">Transferase</keyword>
<dbReference type="CDD" id="cd04301">
    <property type="entry name" value="NAT_SF"/>
    <property type="match status" value="1"/>
</dbReference>
<dbReference type="AlphaFoldDB" id="A0A542ZJW9"/>
<keyword evidence="3" id="KW-1185">Reference proteome</keyword>
<feature type="domain" description="N-acetyltransferase" evidence="1">
    <location>
        <begin position="9"/>
        <end position="167"/>
    </location>
</feature>
<dbReference type="Gene3D" id="3.40.630.30">
    <property type="match status" value="1"/>
</dbReference>
<sequence length="167" mass="18140">MGRVRPMSVTLRLVRPEDSGLRAQLMAHTLPPEQDFARPARDTLPLADADPGRTSVAILDGDLPVGMFQLDRGGFLPEITDRVEGTLLLRAFYVAPPFQGRGLATRAVAAVADFVRATFPDVDRVLLTVNHANPAAARCYLRGGFADTGQDYLVGRRGPQDVFALQL</sequence>
<accession>A0A542ZJW9</accession>
<evidence type="ECO:0000313" key="3">
    <source>
        <dbReference type="Proteomes" id="UP000319514"/>
    </source>
</evidence>
<protein>
    <submittedName>
        <fullName evidence="2">Acetyltransferase (GNAT) family protein</fullName>
    </submittedName>
</protein>
<dbReference type="EMBL" id="VFOQ01000001">
    <property type="protein sequence ID" value="TQL60633.1"/>
    <property type="molecule type" value="Genomic_DNA"/>
</dbReference>
<reference evidence="2 3" key="1">
    <citation type="submission" date="2019-06" db="EMBL/GenBank/DDBJ databases">
        <title>Sequencing the genomes of 1000 actinobacteria strains.</title>
        <authorList>
            <person name="Klenk H.-P."/>
        </authorList>
    </citation>
    <scope>NUCLEOTIDE SEQUENCE [LARGE SCALE GENOMIC DNA]</scope>
    <source>
        <strain evidence="2 3">DSM 18082</strain>
    </source>
</reference>
<dbReference type="InterPro" id="IPR016181">
    <property type="entry name" value="Acyl_CoA_acyltransferase"/>
</dbReference>
<dbReference type="Pfam" id="PF00583">
    <property type="entry name" value="Acetyltransf_1"/>
    <property type="match status" value="1"/>
</dbReference>
<gene>
    <name evidence="2" type="ORF">FB474_2029</name>
</gene>
<dbReference type="Proteomes" id="UP000319514">
    <property type="component" value="Unassembled WGS sequence"/>
</dbReference>
<dbReference type="OrthoDB" id="3425968at2"/>